<dbReference type="GO" id="GO:0006508">
    <property type="term" value="P:proteolysis"/>
    <property type="evidence" value="ECO:0007669"/>
    <property type="project" value="UniProtKB-KW"/>
</dbReference>
<proteinExistence type="inferred from homology"/>
<dbReference type="Proteomes" id="UP000233517">
    <property type="component" value="Unassembled WGS sequence"/>
</dbReference>
<dbReference type="PANTHER" id="PTHR43806">
    <property type="entry name" value="PEPTIDASE S8"/>
    <property type="match status" value="1"/>
</dbReference>
<comment type="similarity">
    <text evidence="1 6">Belongs to the peptidase S8 family.</text>
</comment>
<keyword evidence="2 6" id="KW-0645">Protease</keyword>
<dbReference type="Gene3D" id="2.130.10.130">
    <property type="entry name" value="Integrin alpha, N-terminal"/>
    <property type="match status" value="1"/>
</dbReference>
<dbReference type="PANTHER" id="PTHR43806:SF11">
    <property type="entry name" value="CEREVISIN-RELATED"/>
    <property type="match status" value="1"/>
</dbReference>
<sequence>MSRFIASKKIAIFFLAFFLFVFIADVSNAQEFSSPDDPYYKNQWYLKKVGVNYSWDYPLRGQVPVIAIIDSGIDIEHPDLIKNIWKNSAEISNNGIDDDNNGFIDDIYGWNFVENTSDPRPRLISSANDDGLNHGTMIAGIVAATVNNDIGISGIANRSKIMALRSLDDRGEGKISDVIRAIDYAINNGADIINLSFSGSTYNQAFKDTIGRAHKAGLMVVSAVGNSNFNLNKNPSYPACFDSEDGKNEVIGVSAVDTLDQKASFSSYGLKCVDISAPGVSFFSSSFYDLATKDYAEYTGYWSGTSMAAAVVSGTLGLIKQVNPKLGKEEVEEVLFKSSDNIDLLNPGYSESLGVGRVNVFNSIRWADEKWENLSGKFVVYPQSEVKSYQSEDNIYSLKFTNRKGVVSSSFNVYDDNFHGGVNVAIGDLDGDGISEIVTGAGQGGGPQVRIFDISGNLKSQFFAYDQNFRGGVNVSVGDLDGDGMSEIVTGAGQGGGPHVRIFDMGGNLKGQFFAYDQNFRGGVNVAVGDLYGDGFGEIITGAGPGGGPHVRVFDYQANLKGQFFAYEESFRGGVKVAVADIYGNETKNKREIIVAPGPGRLAEVKIFDTLGKERKKILAYSEKFKNGVNLSVGDLNKNGLDEIILGAGSGGAPHVRAFNGKGELVESFYALDEKFSGGVSATYIETYN</sequence>
<evidence type="ECO:0000256" key="4">
    <source>
        <dbReference type="ARBA" id="ARBA00022801"/>
    </source>
</evidence>
<evidence type="ECO:0000256" key="2">
    <source>
        <dbReference type="ARBA" id="ARBA00022670"/>
    </source>
</evidence>
<protein>
    <recommendedName>
        <fullName evidence="7">Peptidase S8/S53 domain-containing protein</fullName>
    </recommendedName>
</protein>
<dbReference type="Gene3D" id="3.40.50.200">
    <property type="entry name" value="Peptidase S8/S53 domain"/>
    <property type="match status" value="1"/>
</dbReference>
<evidence type="ECO:0000256" key="5">
    <source>
        <dbReference type="ARBA" id="ARBA00022825"/>
    </source>
</evidence>
<evidence type="ECO:0000256" key="6">
    <source>
        <dbReference type="PROSITE-ProRule" id="PRU01240"/>
    </source>
</evidence>
<dbReference type="AlphaFoldDB" id="A0A2N2E9M5"/>
<dbReference type="InterPro" id="IPR050131">
    <property type="entry name" value="Peptidase_S8_subtilisin-like"/>
</dbReference>
<dbReference type="InterPro" id="IPR028994">
    <property type="entry name" value="Integrin_alpha_N"/>
</dbReference>
<dbReference type="CDD" id="cd07473">
    <property type="entry name" value="Peptidases_S8_Subtilisin_like"/>
    <property type="match status" value="1"/>
</dbReference>
<dbReference type="InterPro" id="IPR000209">
    <property type="entry name" value="Peptidase_S8/S53_dom"/>
</dbReference>
<dbReference type="GO" id="GO:0004252">
    <property type="term" value="F:serine-type endopeptidase activity"/>
    <property type="evidence" value="ECO:0007669"/>
    <property type="project" value="UniProtKB-UniRule"/>
</dbReference>
<organism evidence="8 9">
    <name type="scientific">Candidatus Falkowbacteria bacterium HGW-Falkowbacteria-1</name>
    <dbReference type="NCBI Taxonomy" id="2013768"/>
    <lineage>
        <taxon>Bacteria</taxon>
        <taxon>Candidatus Falkowiibacteriota</taxon>
    </lineage>
</organism>
<feature type="domain" description="Peptidase S8/S53" evidence="7">
    <location>
        <begin position="64"/>
        <end position="356"/>
    </location>
</feature>
<evidence type="ECO:0000313" key="8">
    <source>
        <dbReference type="EMBL" id="PKM91411.1"/>
    </source>
</evidence>
<accession>A0A2N2E9M5</accession>
<feature type="active site" description="Charge relay system" evidence="6">
    <location>
        <position position="134"/>
    </location>
</feature>
<evidence type="ECO:0000256" key="3">
    <source>
        <dbReference type="ARBA" id="ARBA00022729"/>
    </source>
</evidence>
<feature type="active site" description="Charge relay system" evidence="6">
    <location>
        <position position="70"/>
    </location>
</feature>
<dbReference type="InterPro" id="IPR023827">
    <property type="entry name" value="Peptidase_S8_Asp-AS"/>
</dbReference>
<reference evidence="8 9" key="1">
    <citation type="journal article" date="2017" name="ISME J.">
        <title>Potential for microbial H2 and metal transformations associated with novel bacteria and archaea in deep terrestrial subsurface sediments.</title>
        <authorList>
            <person name="Hernsdorf A.W."/>
            <person name="Amano Y."/>
            <person name="Miyakawa K."/>
            <person name="Ise K."/>
            <person name="Suzuki Y."/>
            <person name="Anantharaman K."/>
            <person name="Probst A."/>
            <person name="Burstein D."/>
            <person name="Thomas B.C."/>
            <person name="Banfield J.F."/>
        </authorList>
    </citation>
    <scope>NUCLEOTIDE SEQUENCE [LARGE SCALE GENOMIC DNA]</scope>
    <source>
        <strain evidence="8">HGW-Falkowbacteria-1</strain>
    </source>
</reference>
<feature type="active site" description="Charge relay system" evidence="6">
    <location>
        <position position="306"/>
    </location>
</feature>
<dbReference type="Pfam" id="PF00082">
    <property type="entry name" value="Peptidase_S8"/>
    <property type="match status" value="1"/>
</dbReference>
<keyword evidence="3" id="KW-0732">Signal</keyword>
<dbReference type="SUPFAM" id="SSF52743">
    <property type="entry name" value="Subtilisin-like"/>
    <property type="match status" value="1"/>
</dbReference>
<dbReference type="PROSITE" id="PS51892">
    <property type="entry name" value="SUBTILASE"/>
    <property type="match status" value="1"/>
</dbReference>
<dbReference type="InterPro" id="IPR013517">
    <property type="entry name" value="FG-GAP"/>
</dbReference>
<dbReference type="InterPro" id="IPR015500">
    <property type="entry name" value="Peptidase_S8_subtilisin-rel"/>
</dbReference>
<dbReference type="PROSITE" id="PS00136">
    <property type="entry name" value="SUBTILASE_ASP"/>
    <property type="match status" value="1"/>
</dbReference>
<dbReference type="InterPro" id="IPR036852">
    <property type="entry name" value="Peptidase_S8/S53_dom_sf"/>
</dbReference>
<name>A0A2N2E9M5_9BACT</name>
<evidence type="ECO:0000259" key="7">
    <source>
        <dbReference type="Pfam" id="PF00082"/>
    </source>
</evidence>
<dbReference type="SUPFAM" id="SSF69318">
    <property type="entry name" value="Integrin alpha N-terminal domain"/>
    <property type="match status" value="1"/>
</dbReference>
<dbReference type="Pfam" id="PF01839">
    <property type="entry name" value="FG-GAP"/>
    <property type="match status" value="1"/>
</dbReference>
<dbReference type="PROSITE" id="PS00137">
    <property type="entry name" value="SUBTILASE_HIS"/>
    <property type="match status" value="1"/>
</dbReference>
<dbReference type="InterPro" id="IPR022398">
    <property type="entry name" value="Peptidase_S8_His-AS"/>
</dbReference>
<dbReference type="EMBL" id="PHAI01000002">
    <property type="protein sequence ID" value="PKM91411.1"/>
    <property type="molecule type" value="Genomic_DNA"/>
</dbReference>
<keyword evidence="4 6" id="KW-0378">Hydrolase</keyword>
<comment type="caution">
    <text evidence="8">The sequence shown here is derived from an EMBL/GenBank/DDBJ whole genome shotgun (WGS) entry which is preliminary data.</text>
</comment>
<dbReference type="PRINTS" id="PR00723">
    <property type="entry name" value="SUBTILISIN"/>
</dbReference>
<keyword evidence="5 6" id="KW-0720">Serine protease</keyword>
<evidence type="ECO:0000256" key="1">
    <source>
        <dbReference type="ARBA" id="ARBA00011073"/>
    </source>
</evidence>
<dbReference type="InterPro" id="IPR034204">
    <property type="entry name" value="PfSUB1-like_cat_dom"/>
</dbReference>
<evidence type="ECO:0000313" key="9">
    <source>
        <dbReference type="Proteomes" id="UP000233517"/>
    </source>
</evidence>
<gene>
    <name evidence="8" type="ORF">CVU82_02335</name>
</gene>